<dbReference type="Gene3D" id="2.40.128.20">
    <property type="match status" value="1"/>
</dbReference>
<dbReference type="InterPro" id="IPR012674">
    <property type="entry name" value="Calycin"/>
</dbReference>
<protein>
    <submittedName>
        <fullName evidence="1">Uncharacterized protein</fullName>
    </submittedName>
</protein>
<dbReference type="EMBL" id="JARJLG010000209">
    <property type="protein sequence ID" value="KAJ7727825.1"/>
    <property type="molecule type" value="Genomic_DNA"/>
</dbReference>
<evidence type="ECO:0000313" key="2">
    <source>
        <dbReference type="Proteomes" id="UP001215280"/>
    </source>
</evidence>
<reference evidence="1" key="1">
    <citation type="submission" date="2023-03" db="EMBL/GenBank/DDBJ databases">
        <title>Massive genome expansion in bonnet fungi (Mycena s.s.) driven by repeated elements and novel gene families across ecological guilds.</title>
        <authorList>
            <consortium name="Lawrence Berkeley National Laboratory"/>
            <person name="Harder C.B."/>
            <person name="Miyauchi S."/>
            <person name="Viragh M."/>
            <person name="Kuo A."/>
            <person name="Thoen E."/>
            <person name="Andreopoulos B."/>
            <person name="Lu D."/>
            <person name="Skrede I."/>
            <person name="Drula E."/>
            <person name="Henrissat B."/>
            <person name="Morin E."/>
            <person name="Kohler A."/>
            <person name="Barry K."/>
            <person name="LaButti K."/>
            <person name="Morin E."/>
            <person name="Salamov A."/>
            <person name="Lipzen A."/>
            <person name="Mereny Z."/>
            <person name="Hegedus B."/>
            <person name="Baldrian P."/>
            <person name="Stursova M."/>
            <person name="Weitz H."/>
            <person name="Taylor A."/>
            <person name="Grigoriev I.V."/>
            <person name="Nagy L.G."/>
            <person name="Martin F."/>
            <person name="Kauserud H."/>
        </authorList>
    </citation>
    <scope>NUCLEOTIDE SEQUENCE</scope>
    <source>
        <strain evidence="1">CBHHK188m</strain>
    </source>
</reference>
<accession>A0AAD7HUS7</accession>
<comment type="caution">
    <text evidence="1">The sequence shown here is derived from an EMBL/GenBank/DDBJ whole genome shotgun (WGS) entry which is preliminary data.</text>
</comment>
<dbReference type="Proteomes" id="UP001215280">
    <property type="component" value="Unassembled WGS sequence"/>
</dbReference>
<proteinExistence type="predicted"/>
<gene>
    <name evidence="1" type="ORF">DFH07DRAFT_851517</name>
</gene>
<organism evidence="1 2">
    <name type="scientific">Mycena maculata</name>
    <dbReference type="NCBI Taxonomy" id="230809"/>
    <lineage>
        <taxon>Eukaryota</taxon>
        <taxon>Fungi</taxon>
        <taxon>Dikarya</taxon>
        <taxon>Basidiomycota</taxon>
        <taxon>Agaricomycotina</taxon>
        <taxon>Agaricomycetes</taxon>
        <taxon>Agaricomycetidae</taxon>
        <taxon>Agaricales</taxon>
        <taxon>Marasmiineae</taxon>
        <taxon>Mycenaceae</taxon>
        <taxon>Mycena</taxon>
    </lineage>
</organism>
<dbReference type="AlphaFoldDB" id="A0AAD7HUS7"/>
<evidence type="ECO:0000313" key="1">
    <source>
        <dbReference type="EMBL" id="KAJ7727825.1"/>
    </source>
</evidence>
<name>A0AAD7HUS7_9AGAR</name>
<keyword evidence="2" id="KW-1185">Reference proteome</keyword>
<sequence>MSTTTRVRPPGSDLENVPYADFLGTWHVVASTLPLWKNKKNVAITYSTIPGAPATTFDDLVTYEMRFAKQGSTPSTVKGVDKLEVGAAGRWKWRGKGLLMIATSRWQLLGFHVSPPNLNAQSDEPEWVVTYFASTLFTPAGLDIYSRTKDGLSDGFIETMIEELGSLGGDVAGLVKHGGMFRVPHD</sequence>